<reference evidence="3 4" key="1">
    <citation type="submission" date="2023-07" db="EMBL/GenBank/DDBJ databases">
        <title>Sequencing the genomes of 1000 actinobacteria strains.</title>
        <authorList>
            <person name="Klenk H.-P."/>
        </authorList>
    </citation>
    <scope>NUCLEOTIDE SEQUENCE [LARGE SCALE GENOMIC DNA]</scope>
    <source>
        <strain evidence="3 4">DSM 17163</strain>
    </source>
</reference>
<sequence>MLEPGSESEKLTDRTRAQGQDWQPQGFPTELFALGSVGHGSPIRTTVTDFGPILLAKVLGLNETQESALALIDLSDLRAVASYLTSDTGKEELMNIGGVASSTAGVILRNVA</sequence>
<evidence type="ECO:0000313" key="4">
    <source>
        <dbReference type="Proteomes" id="UP001243212"/>
    </source>
</evidence>
<dbReference type="InterPro" id="IPR033186">
    <property type="entry name" value="HerA_C"/>
</dbReference>
<accession>A0ABT9NEK5</accession>
<name>A0ABT9NEK5_9ACTO</name>
<keyword evidence="4" id="KW-1185">Reference proteome</keyword>
<evidence type="ECO:0000259" key="2">
    <source>
        <dbReference type="Pfam" id="PF05872"/>
    </source>
</evidence>
<comment type="caution">
    <text evidence="3">The sequence shown here is derived from an EMBL/GenBank/DDBJ whole genome shotgun (WGS) entry which is preliminary data.</text>
</comment>
<organism evidence="3 4">
    <name type="scientific">Trueperella bonasi</name>
    <dbReference type="NCBI Taxonomy" id="312286"/>
    <lineage>
        <taxon>Bacteria</taxon>
        <taxon>Bacillati</taxon>
        <taxon>Actinomycetota</taxon>
        <taxon>Actinomycetes</taxon>
        <taxon>Actinomycetales</taxon>
        <taxon>Actinomycetaceae</taxon>
        <taxon>Trueperella</taxon>
    </lineage>
</organism>
<dbReference type="EMBL" id="JAUSQX010000001">
    <property type="protein sequence ID" value="MDP9805632.1"/>
    <property type="molecule type" value="Genomic_DNA"/>
</dbReference>
<dbReference type="Proteomes" id="UP001243212">
    <property type="component" value="Unassembled WGS sequence"/>
</dbReference>
<feature type="domain" description="Helicase HerA-like C-terminal" evidence="2">
    <location>
        <begin position="3"/>
        <end position="111"/>
    </location>
</feature>
<evidence type="ECO:0000313" key="3">
    <source>
        <dbReference type="EMBL" id="MDP9805632.1"/>
    </source>
</evidence>
<feature type="region of interest" description="Disordered" evidence="1">
    <location>
        <begin position="1"/>
        <end position="25"/>
    </location>
</feature>
<proteinExistence type="predicted"/>
<feature type="compositionally biased region" description="Basic and acidic residues" evidence="1">
    <location>
        <begin position="7"/>
        <end position="16"/>
    </location>
</feature>
<protein>
    <recommendedName>
        <fullName evidence="2">Helicase HerA-like C-terminal domain-containing protein</fullName>
    </recommendedName>
</protein>
<dbReference type="Pfam" id="PF05872">
    <property type="entry name" value="HerA_C"/>
    <property type="match status" value="1"/>
</dbReference>
<evidence type="ECO:0000256" key="1">
    <source>
        <dbReference type="SAM" id="MobiDB-lite"/>
    </source>
</evidence>
<gene>
    <name evidence="3" type="ORF">J2S70_000214</name>
</gene>